<dbReference type="PANTHER" id="PTHR43060">
    <property type="entry name" value="3-HYDROXYISOBUTYRATE DEHYDROGENASE-LIKE 1, MITOCHONDRIAL-RELATED"/>
    <property type="match status" value="1"/>
</dbReference>
<dbReference type="PIRSF" id="PIRSF000103">
    <property type="entry name" value="HIBADH"/>
    <property type="match status" value="1"/>
</dbReference>
<evidence type="ECO:0000313" key="8">
    <source>
        <dbReference type="Proteomes" id="UP000321157"/>
    </source>
</evidence>
<proteinExistence type="inferred from homology"/>
<dbReference type="EMBL" id="BJXX01000047">
    <property type="protein sequence ID" value="GEN33536.1"/>
    <property type="molecule type" value="Genomic_DNA"/>
</dbReference>
<keyword evidence="2" id="KW-0560">Oxidoreductase</keyword>
<dbReference type="Pfam" id="PF03446">
    <property type="entry name" value="NAD_binding_2"/>
    <property type="match status" value="1"/>
</dbReference>
<dbReference type="Pfam" id="PF14833">
    <property type="entry name" value="NAD_binding_11"/>
    <property type="match status" value="1"/>
</dbReference>
<evidence type="ECO:0000256" key="3">
    <source>
        <dbReference type="ARBA" id="ARBA00023027"/>
    </source>
</evidence>
<evidence type="ECO:0000256" key="4">
    <source>
        <dbReference type="PIRSR" id="PIRSR000103-1"/>
    </source>
</evidence>
<evidence type="ECO:0000256" key="2">
    <source>
        <dbReference type="ARBA" id="ARBA00023002"/>
    </source>
</evidence>
<evidence type="ECO:0000256" key="1">
    <source>
        <dbReference type="ARBA" id="ARBA00009080"/>
    </source>
</evidence>
<organism evidence="7 8">
    <name type="scientific">Aneurinibacillus danicus</name>
    <dbReference type="NCBI Taxonomy" id="267746"/>
    <lineage>
        <taxon>Bacteria</taxon>
        <taxon>Bacillati</taxon>
        <taxon>Bacillota</taxon>
        <taxon>Bacilli</taxon>
        <taxon>Bacillales</taxon>
        <taxon>Paenibacillaceae</taxon>
        <taxon>Aneurinibacillus group</taxon>
        <taxon>Aneurinibacillus</taxon>
    </lineage>
</organism>
<protein>
    <submittedName>
        <fullName evidence="7">3-hydroxyisobutyrate dehydrogenase</fullName>
    </submittedName>
</protein>
<feature type="domain" description="6-phosphogluconate dehydrogenase NADP-binding" evidence="5">
    <location>
        <begin position="3"/>
        <end position="161"/>
    </location>
</feature>
<dbReference type="InterPro" id="IPR008927">
    <property type="entry name" value="6-PGluconate_DH-like_C_sf"/>
</dbReference>
<dbReference type="InterPro" id="IPR036291">
    <property type="entry name" value="NAD(P)-bd_dom_sf"/>
</dbReference>
<dbReference type="InterPro" id="IPR006115">
    <property type="entry name" value="6PGDH_NADP-bd"/>
</dbReference>
<dbReference type="RefSeq" id="WP_146808867.1">
    <property type="nucleotide sequence ID" value="NZ_BJXX01000047.1"/>
</dbReference>
<reference evidence="7 8" key="1">
    <citation type="submission" date="2019-07" db="EMBL/GenBank/DDBJ databases">
        <title>Whole genome shotgun sequence of Aneurinibacillus danicus NBRC 102444.</title>
        <authorList>
            <person name="Hosoyama A."/>
            <person name="Uohara A."/>
            <person name="Ohji S."/>
            <person name="Ichikawa N."/>
        </authorList>
    </citation>
    <scope>NUCLEOTIDE SEQUENCE [LARGE SCALE GENOMIC DNA]</scope>
    <source>
        <strain evidence="7 8">NBRC 102444</strain>
    </source>
</reference>
<dbReference type="GO" id="GO:0051287">
    <property type="term" value="F:NAD binding"/>
    <property type="evidence" value="ECO:0007669"/>
    <property type="project" value="InterPro"/>
</dbReference>
<evidence type="ECO:0000259" key="6">
    <source>
        <dbReference type="Pfam" id="PF14833"/>
    </source>
</evidence>
<keyword evidence="8" id="KW-1185">Reference proteome</keyword>
<evidence type="ECO:0000259" key="5">
    <source>
        <dbReference type="Pfam" id="PF03446"/>
    </source>
</evidence>
<dbReference type="GO" id="GO:0050661">
    <property type="term" value="F:NADP binding"/>
    <property type="evidence" value="ECO:0007669"/>
    <property type="project" value="InterPro"/>
</dbReference>
<evidence type="ECO:0000313" key="7">
    <source>
        <dbReference type="EMBL" id="GEN33536.1"/>
    </source>
</evidence>
<comment type="similarity">
    <text evidence="1">Belongs to the HIBADH-related family.</text>
</comment>
<dbReference type="SUPFAM" id="SSF48179">
    <property type="entry name" value="6-phosphogluconate dehydrogenase C-terminal domain-like"/>
    <property type="match status" value="1"/>
</dbReference>
<keyword evidence="3" id="KW-0520">NAD</keyword>
<dbReference type="PANTHER" id="PTHR43060:SF15">
    <property type="entry name" value="3-HYDROXYISOBUTYRATE DEHYDROGENASE-LIKE 1, MITOCHONDRIAL-RELATED"/>
    <property type="match status" value="1"/>
</dbReference>
<dbReference type="Gene3D" id="1.10.1040.10">
    <property type="entry name" value="N-(1-d-carboxylethyl)-l-norvaline Dehydrogenase, domain 2"/>
    <property type="match status" value="1"/>
</dbReference>
<dbReference type="SUPFAM" id="SSF51735">
    <property type="entry name" value="NAD(P)-binding Rossmann-fold domains"/>
    <property type="match status" value="1"/>
</dbReference>
<dbReference type="OrthoDB" id="9786703at2"/>
<sequence>MIVGFIGLGVMGSRMVKQMRASGYEVYVYNRSESKLTSAMAAGAIPCVSIAEVARRADVLCTCLSMPHDVEMVYGGEQGVFAHAKKGTICIDFTTVDRDTSIRMHKLGQQHQVYYLDAPVSGGPEGVEKGTLTIMVGGEERIFTQVHPLLQTIGENIQYLGESGSGSVAKLLNQYLVAVHSLAASEVMVAGAALGLDAEQLYDVLRASYGDSRMLRRHMEGFVLDRQFAPGGAVKYLLKDVRLANQMLLQANVSVRTGQAAETAFEEATKQGLAELDMSAVIQPLERKANVIVQRSKYK</sequence>
<dbReference type="Gene3D" id="3.40.50.720">
    <property type="entry name" value="NAD(P)-binding Rossmann-like Domain"/>
    <property type="match status" value="1"/>
</dbReference>
<dbReference type="InterPro" id="IPR015815">
    <property type="entry name" value="HIBADH-related"/>
</dbReference>
<dbReference type="InterPro" id="IPR013328">
    <property type="entry name" value="6PGD_dom2"/>
</dbReference>
<feature type="active site" evidence="4">
    <location>
        <position position="170"/>
    </location>
</feature>
<name>A0A511V3P7_9BACL</name>
<dbReference type="AlphaFoldDB" id="A0A511V3P7"/>
<comment type="caution">
    <text evidence="7">The sequence shown here is derived from an EMBL/GenBank/DDBJ whole genome shotgun (WGS) entry which is preliminary data.</text>
</comment>
<dbReference type="InterPro" id="IPR029154">
    <property type="entry name" value="HIBADH-like_NADP-bd"/>
</dbReference>
<feature type="domain" description="3-hydroxyisobutyrate dehydrogenase-like NAD-binding" evidence="6">
    <location>
        <begin position="164"/>
        <end position="285"/>
    </location>
</feature>
<dbReference type="Proteomes" id="UP000321157">
    <property type="component" value="Unassembled WGS sequence"/>
</dbReference>
<dbReference type="GO" id="GO:0016491">
    <property type="term" value="F:oxidoreductase activity"/>
    <property type="evidence" value="ECO:0007669"/>
    <property type="project" value="UniProtKB-KW"/>
</dbReference>
<accession>A0A511V3P7</accession>
<gene>
    <name evidence="7" type="ORF">ADA01nite_09960</name>
</gene>